<organism evidence="7 8">
    <name type="scientific">Parafilimonas terrae</name>
    <dbReference type="NCBI Taxonomy" id="1465490"/>
    <lineage>
        <taxon>Bacteria</taxon>
        <taxon>Pseudomonadati</taxon>
        <taxon>Bacteroidota</taxon>
        <taxon>Chitinophagia</taxon>
        <taxon>Chitinophagales</taxon>
        <taxon>Chitinophagaceae</taxon>
        <taxon>Parafilimonas</taxon>
    </lineage>
</organism>
<dbReference type="OrthoDB" id="981917at2"/>
<reference evidence="7 8" key="1">
    <citation type="submission" date="2016-10" db="EMBL/GenBank/DDBJ databases">
        <authorList>
            <person name="de Groot N.N."/>
        </authorList>
    </citation>
    <scope>NUCLEOTIDE SEQUENCE [LARGE SCALE GENOMIC DNA]</scope>
    <source>
        <strain evidence="7 8">DSM 28286</strain>
    </source>
</reference>
<dbReference type="EMBL" id="FOXQ01000004">
    <property type="protein sequence ID" value="SFP99528.1"/>
    <property type="molecule type" value="Genomic_DNA"/>
</dbReference>
<gene>
    <name evidence="7" type="ORF">SAMN05444277_10475</name>
</gene>
<dbReference type="GO" id="GO:0005886">
    <property type="term" value="C:plasma membrane"/>
    <property type="evidence" value="ECO:0007669"/>
    <property type="project" value="UniProtKB-SubCell"/>
</dbReference>
<comment type="subcellular location">
    <subcellularLocation>
        <location evidence="1">Cell membrane</location>
        <topology evidence="1">Multi-pass membrane protein</topology>
    </subcellularLocation>
</comment>
<dbReference type="Proteomes" id="UP000199031">
    <property type="component" value="Unassembled WGS sequence"/>
</dbReference>
<dbReference type="AlphaFoldDB" id="A0A1I5UWD6"/>
<evidence type="ECO:0000256" key="6">
    <source>
        <dbReference type="SAM" id="Phobius"/>
    </source>
</evidence>
<keyword evidence="8" id="KW-1185">Reference proteome</keyword>
<feature type="transmembrane region" description="Helical" evidence="6">
    <location>
        <begin position="81"/>
        <end position="104"/>
    </location>
</feature>
<keyword evidence="5 6" id="KW-0472">Membrane</keyword>
<evidence type="ECO:0000256" key="2">
    <source>
        <dbReference type="ARBA" id="ARBA00022475"/>
    </source>
</evidence>
<evidence type="ECO:0000313" key="8">
    <source>
        <dbReference type="Proteomes" id="UP000199031"/>
    </source>
</evidence>
<evidence type="ECO:0000256" key="3">
    <source>
        <dbReference type="ARBA" id="ARBA00022692"/>
    </source>
</evidence>
<dbReference type="Pfam" id="PF03626">
    <property type="entry name" value="COX4_pro"/>
    <property type="match status" value="1"/>
</dbReference>
<evidence type="ECO:0000256" key="5">
    <source>
        <dbReference type="ARBA" id="ARBA00023136"/>
    </source>
</evidence>
<dbReference type="RefSeq" id="WP_090657245.1">
    <property type="nucleotide sequence ID" value="NZ_FOXQ01000004.1"/>
</dbReference>
<sequence length="139" mass="16103">MDHSIESLAEERHAGGGVKEIWRVTIILSVLTIVELALGFSMIGMDEQSLKRHIIKGIIVILMLAKAFYIVAYFMHLKHELRNMIMTIVVPLCLFIWFISAFLADGNSFKNYKNKWDRNHLEHSKEKMPVQEEGTHHLE</sequence>
<feature type="transmembrane region" description="Helical" evidence="6">
    <location>
        <begin position="54"/>
        <end position="75"/>
    </location>
</feature>
<name>A0A1I5UWD6_9BACT</name>
<evidence type="ECO:0000313" key="7">
    <source>
        <dbReference type="EMBL" id="SFP99528.1"/>
    </source>
</evidence>
<keyword evidence="3 6" id="KW-0812">Transmembrane</keyword>
<dbReference type="InterPro" id="IPR005171">
    <property type="entry name" value="Cyt_c_oxidase_su4_prok"/>
</dbReference>
<accession>A0A1I5UWD6</accession>
<keyword evidence="4 6" id="KW-1133">Transmembrane helix</keyword>
<evidence type="ECO:0000256" key="1">
    <source>
        <dbReference type="ARBA" id="ARBA00004651"/>
    </source>
</evidence>
<feature type="transmembrane region" description="Helical" evidence="6">
    <location>
        <begin position="21"/>
        <end position="42"/>
    </location>
</feature>
<keyword evidence="2" id="KW-1003">Cell membrane</keyword>
<dbReference type="STRING" id="1465490.SAMN05444277_10475"/>
<evidence type="ECO:0000256" key="4">
    <source>
        <dbReference type="ARBA" id="ARBA00022989"/>
    </source>
</evidence>
<proteinExistence type="predicted"/>
<protein>
    <submittedName>
        <fullName evidence="7">Cytochrome c oxidase subunit IV</fullName>
    </submittedName>
</protein>